<dbReference type="GO" id="GO:0005829">
    <property type="term" value="C:cytosol"/>
    <property type="evidence" value="ECO:0007669"/>
    <property type="project" value="TreeGrafter"/>
</dbReference>
<evidence type="ECO:0000256" key="6">
    <source>
        <dbReference type="ARBA" id="ARBA00023284"/>
    </source>
</evidence>
<evidence type="ECO:0000256" key="4">
    <source>
        <dbReference type="ARBA" id="ARBA00022982"/>
    </source>
</evidence>
<evidence type="ECO:0000313" key="10">
    <source>
        <dbReference type="EMBL" id="KGF17133.1"/>
    </source>
</evidence>
<dbReference type="Gene3D" id="3.40.30.10">
    <property type="entry name" value="Glutaredoxin"/>
    <property type="match status" value="1"/>
</dbReference>
<name>A0A095Y4E2_9CORY</name>
<dbReference type="InterPro" id="IPR036249">
    <property type="entry name" value="Thioredoxin-like_sf"/>
</dbReference>
<dbReference type="eggNOG" id="COG0526">
    <property type="taxonomic scope" value="Bacteria"/>
</dbReference>
<evidence type="ECO:0000313" key="9">
    <source>
        <dbReference type="EMBL" id="KGF17132.1"/>
    </source>
</evidence>
<dbReference type="CDD" id="cd02947">
    <property type="entry name" value="TRX_family"/>
    <property type="match status" value="1"/>
</dbReference>
<accession>A0A095Y4E2</accession>
<dbReference type="Proteomes" id="UP000029548">
    <property type="component" value="Unassembled WGS sequence"/>
</dbReference>
<keyword evidence="4" id="KW-0249">Electron transport</keyword>
<keyword evidence="3" id="KW-0813">Transport</keyword>
<dbReference type="Pfam" id="PF00085">
    <property type="entry name" value="Thioredoxin"/>
    <property type="match status" value="1"/>
</dbReference>
<evidence type="ECO:0000313" key="11">
    <source>
        <dbReference type="Proteomes" id="UP000029548"/>
    </source>
</evidence>
<comment type="function">
    <text evidence="1">Participates in various redox reactions through the reversible oxidation of its active center dithiol to a disulfide and catalyzes dithiol-disulfide exchange reactions.</text>
</comment>
<sequence length="132" mass="14796">MATIDVTNETFAQTIQDNDIVLVDAWAEWCGPCRQFAPIFEKVSEQHDDVVFAKLDTESNQEISAALGIQSIPTLFLFREGILLFQQAGALPAQALEDLLRQARELDMDDVRRQIEEQMAADEAARGDAEQQ</sequence>
<organism evidence="10 11">
    <name type="scientific">Corynebacterium freneyi DNF00450</name>
    <dbReference type="NCBI Taxonomy" id="1287475"/>
    <lineage>
        <taxon>Bacteria</taxon>
        <taxon>Bacillati</taxon>
        <taxon>Actinomycetota</taxon>
        <taxon>Actinomycetes</taxon>
        <taxon>Mycobacteriales</taxon>
        <taxon>Corynebacteriaceae</taxon>
        <taxon>Corynebacterium</taxon>
    </lineage>
</organism>
<gene>
    <name evidence="9" type="ORF">HMPREF1650_05355</name>
    <name evidence="10" type="ORF">HMPREF1650_05380</name>
</gene>
<dbReference type="EMBL" id="JRNE01000042">
    <property type="protein sequence ID" value="KGF17132.1"/>
    <property type="molecule type" value="Genomic_DNA"/>
</dbReference>
<dbReference type="GO" id="GO:0015035">
    <property type="term" value="F:protein-disulfide reductase activity"/>
    <property type="evidence" value="ECO:0007669"/>
    <property type="project" value="UniProtKB-UniRule"/>
</dbReference>
<comment type="similarity">
    <text evidence="2">Belongs to the thioredoxin family.</text>
</comment>
<dbReference type="PANTHER" id="PTHR45663">
    <property type="entry name" value="GEO12009P1"/>
    <property type="match status" value="1"/>
</dbReference>
<proteinExistence type="inferred from homology"/>
<evidence type="ECO:0000256" key="3">
    <source>
        <dbReference type="ARBA" id="ARBA00022448"/>
    </source>
</evidence>
<keyword evidence="6" id="KW-0676">Redox-active center</keyword>
<comment type="caution">
    <text evidence="10">The sequence shown here is derived from an EMBL/GenBank/DDBJ whole genome shotgun (WGS) entry which is preliminary data.</text>
</comment>
<dbReference type="NCBIfam" id="TIGR01068">
    <property type="entry name" value="thioredoxin"/>
    <property type="match status" value="1"/>
</dbReference>
<evidence type="ECO:0000259" key="8">
    <source>
        <dbReference type="PROSITE" id="PS51352"/>
    </source>
</evidence>
<evidence type="ECO:0000256" key="5">
    <source>
        <dbReference type="ARBA" id="ARBA00023157"/>
    </source>
</evidence>
<evidence type="ECO:0000256" key="2">
    <source>
        <dbReference type="ARBA" id="ARBA00008987"/>
    </source>
</evidence>
<dbReference type="PANTHER" id="PTHR45663:SF40">
    <property type="entry name" value="THIOREDOXIN 2"/>
    <property type="match status" value="1"/>
</dbReference>
<dbReference type="InterPro" id="IPR005746">
    <property type="entry name" value="Thioredoxin"/>
</dbReference>
<dbReference type="EMBL" id="JRNE01000042">
    <property type="protein sequence ID" value="KGF17133.1"/>
    <property type="molecule type" value="Genomic_DNA"/>
</dbReference>
<dbReference type="InterPro" id="IPR013766">
    <property type="entry name" value="Thioredoxin_domain"/>
</dbReference>
<dbReference type="PRINTS" id="PR00421">
    <property type="entry name" value="THIOREDOXIN"/>
</dbReference>
<keyword evidence="5" id="KW-1015">Disulfide bond</keyword>
<dbReference type="PROSITE" id="PS51352">
    <property type="entry name" value="THIOREDOXIN_2"/>
    <property type="match status" value="1"/>
</dbReference>
<feature type="domain" description="Thioredoxin" evidence="8">
    <location>
        <begin position="1"/>
        <end position="105"/>
    </location>
</feature>
<dbReference type="AlphaFoldDB" id="A0A095Y4E2"/>
<evidence type="ECO:0000256" key="7">
    <source>
        <dbReference type="NCBIfam" id="TIGR01068"/>
    </source>
</evidence>
<reference evidence="10 11" key="1">
    <citation type="submission" date="2014-07" db="EMBL/GenBank/DDBJ databases">
        <authorList>
            <person name="McCorrison J."/>
            <person name="Sanka R."/>
            <person name="Torralba M."/>
            <person name="Gillis M."/>
            <person name="Haft D.H."/>
            <person name="Methe B."/>
            <person name="Sutton G."/>
            <person name="Nelson K.E."/>
        </authorList>
    </citation>
    <scope>NUCLEOTIDE SEQUENCE [LARGE SCALE GENOMIC DNA]</scope>
    <source>
        <strain evidence="10 11">DNF00450</strain>
    </source>
</reference>
<protein>
    <recommendedName>
        <fullName evidence="7">Thioredoxin</fullName>
    </recommendedName>
</protein>
<evidence type="ECO:0000256" key="1">
    <source>
        <dbReference type="ARBA" id="ARBA00003318"/>
    </source>
</evidence>
<dbReference type="SUPFAM" id="SSF52833">
    <property type="entry name" value="Thioredoxin-like"/>
    <property type="match status" value="1"/>
</dbReference>